<keyword evidence="11" id="KW-0249">Electron transport</keyword>
<feature type="transmembrane region" description="Helical" evidence="19">
    <location>
        <begin position="7"/>
        <end position="29"/>
    </location>
</feature>
<evidence type="ECO:0000256" key="3">
    <source>
        <dbReference type="ARBA" id="ARBA00007012"/>
    </source>
</evidence>
<dbReference type="EC" id="7.1.1.2" evidence="4"/>
<evidence type="ECO:0000256" key="16">
    <source>
        <dbReference type="ARBA" id="ARBA00023136"/>
    </source>
</evidence>
<evidence type="ECO:0000313" key="20">
    <source>
        <dbReference type="EMBL" id="ALO64624.1"/>
    </source>
</evidence>
<evidence type="ECO:0000256" key="12">
    <source>
        <dbReference type="ARBA" id="ARBA00022989"/>
    </source>
</evidence>
<evidence type="ECO:0000256" key="14">
    <source>
        <dbReference type="ARBA" id="ARBA00023075"/>
    </source>
</evidence>
<dbReference type="PANTHER" id="PTHR46552:SF1">
    <property type="entry name" value="NADH-UBIQUINONE OXIDOREDUCTASE CHAIN 2"/>
    <property type="match status" value="1"/>
</dbReference>
<evidence type="ECO:0000256" key="8">
    <source>
        <dbReference type="ARBA" id="ARBA00022692"/>
    </source>
</evidence>
<feature type="transmembrane region" description="Helical" evidence="19">
    <location>
        <begin position="297"/>
        <end position="319"/>
    </location>
</feature>
<keyword evidence="16 19" id="KW-0472">Membrane</keyword>
<organism evidence="20">
    <name type="scientific">Lasioglossum calceatum</name>
    <dbReference type="NCBI Taxonomy" id="88504"/>
    <lineage>
        <taxon>Eukaryota</taxon>
        <taxon>Metazoa</taxon>
        <taxon>Ecdysozoa</taxon>
        <taxon>Arthropoda</taxon>
        <taxon>Hexapoda</taxon>
        <taxon>Insecta</taxon>
        <taxon>Pterygota</taxon>
        <taxon>Neoptera</taxon>
        <taxon>Endopterygota</taxon>
        <taxon>Hymenoptera</taxon>
        <taxon>Apocrita</taxon>
        <taxon>Aculeata</taxon>
        <taxon>Apoidea</taxon>
        <taxon>Anthophila</taxon>
        <taxon>Halictidae</taxon>
        <taxon>Halictinae</taxon>
        <taxon>Halictini</taxon>
        <taxon>Lasioglossum</taxon>
        <taxon>Evylaeus</taxon>
    </lineage>
</organism>
<sequence length="320" mass="38621">MKLIINSLLIIMMLMTINSPNLFFMWMFLEISSMSFVIYLNINSIKTYSILYFLISSISSIMIMFSFLTQSFMLDINYFLMFSIWLKLGMFPLNNWMNFMMKNINYISLMPLITIMKIIPMMIFIYFIKFNLMIITMLILLSLPPIMFSFNISSYPMLLNYSSMYNMPMIILFSYFNLNLMMTYLIMYMLITIYILLMLNSYSIYYKNSLNINMLNKNNFFFNLMMFSYAQLPPLSTFIMKWNLINYIIKTNNNLILIMMLMILYSLLMTFNYLNFNNNYFLNNMKIGHKININKKLKINFIFKFSIMNLTIMFIYIFMD</sequence>
<dbReference type="GO" id="GO:0005743">
    <property type="term" value="C:mitochondrial inner membrane"/>
    <property type="evidence" value="ECO:0007669"/>
    <property type="project" value="UniProtKB-SubCell"/>
</dbReference>
<name>A0A0S2LTG0_9HYME</name>
<keyword evidence="7" id="KW-0679">Respiratory chain</keyword>
<evidence type="ECO:0000256" key="5">
    <source>
        <dbReference type="ARBA" id="ARBA00021008"/>
    </source>
</evidence>
<gene>
    <name evidence="20" type="primary">ND2</name>
</gene>
<dbReference type="GO" id="GO:0006120">
    <property type="term" value="P:mitochondrial electron transport, NADH to ubiquinone"/>
    <property type="evidence" value="ECO:0007669"/>
    <property type="project" value="TreeGrafter"/>
</dbReference>
<keyword evidence="9" id="KW-0999">Mitochondrion inner membrane</keyword>
<evidence type="ECO:0000256" key="6">
    <source>
        <dbReference type="ARBA" id="ARBA00022448"/>
    </source>
</evidence>
<dbReference type="EMBL" id="KT164643">
    <property type="protein sequence ID" value="ALO64624.1"/>
    <property type="molecule type" value="Genomic_DNA"/>
</dbReference>
<keyword evidence="10" id="KW-1278">Translocase</keyword>
<feature type="transmembrane region" description="Helical" evidence="19">
    <location>
        <begin position="106"/>
        <end position="128"/>
    </location>
</feature>
<keyword evidence="8 19" id="KW-0812">Transmembrane</keyword>
<reference evidence="20" key="1">
    <citation type="submission" date="2015-06" db="EMBL/GenBank/DDBJ databases">
        <title>High-throughput detection of wild bee species with mitogenome skimming and resequencing (mt-S/R).</title>
        <authorList>
            <person name="Tang M."/>
            <person name="Hardman C."/>
            <person name="Ji Y."/>
            <person name="Meng G."/>
            <person name="Liu S."/>
            <person name="Tan M."/>
            <person name="Yang S."/>
            <person name="Yang C."/>
            <person name="Moss E."/>
            <person name="Nevard T."/>
            <person name="Potts S.G."/>
            <person name="Zhou X."/>
            <person name="Yu D.W."/>
        </authorList>
    </citation>
    <scope>NUCLEOTIDE SEQUENCE</scope>
</reference>
<proteinExistence type="inferred from homology"/>
<evidence type="ECO:0000256" key="9">
    <source>
        <dbReference type="ARBA" id="ARBA00022792"/>
    </source>
</evidence>
<keyword evidence="13" id="KW-0520">NAD</keyword>
<accession>A0A0S2LTG0</accession>
<evidence type="ECO:0000256" key="2">
    <source>
        <dbReference type="ARBA" id="ARBA00004448"/>
    </source>
</evidence>
<feature type="transmembrane region" description="Helical" evidence="19">
    <location>
        <begin position="220"/>
        <end position="240"/>
    </location>
</feature>
<feature type="transmembrane region" description="Helical" evidence="19">
    <location>
        <begin position="135"/>
        <end position="158"/>
    </location>
</feature>
<evidence type="ECO:0000256" key="1">
    <source>
        <dbReference type="ARBA" id="ARBA00003257"/>
    </source>
</evidence>
<comment type="function">
    <text evidence="1">Core subunit of the mitochondrial membrane respiratory chain NADH dehydrogenase (Complex I) that is believed to belong to the minimal assembly required for catalysis. Complex I functions in the transfer of electrons from NADH to the respiratory chain. The immediate electron acceptor for the enzyme is believed to be ubiquinone.</text>
</comment>
<protein>
    <recommendedName>
        <fullName evidence="5">NADH-ubiquinone oxidoreductase chain 2</fullName>
        <ecNumber evidence="4">7.1.1.2</ecNumber>
    </recommendedName>
    <alternativeName>
        <fullName evidence="17">NADH dehydrogenase subunit 2</fullName>
    </alternativeName>
</protein>
<dbReference type="InterPro" id="IPR050175">
    <property type="entry name" value="Complex_I_Subunit_2"/>
</dbReference>
<evidence type="ECO:0000256" key="15">
    <source>
        <dbReference type="ARBA" id="ARBA00023128"/>
    </source>
</evidence>
<evidence type="ECO:0000256" key="19">
    <source>
        <dbReference type="SAM" id="Phobius"/>
    </source>
</evidence>
<feature type="transmembrane region" description="Helical" evidence="19">
    <location>
        <begin position="49"/>
        <end position="69"/>
    </location>
</feature>
<comment type="subcellular location">
    <subcellularLocation>
        <location evidence="2">Mitochondrion inner membrane</location>
        <topology evidence="2">Multi-pass membrane protein</topology>
    </subcellularLocation>
</comment>
<feature type="transmembrane region" description="Helical" evidence="19">
    <location>
        <begin position="255"/>
        <end position="276"/>
    </location>
</feature>
<evidence type="ECO:0000256" key="7">
    <source>
        <dbReference type="ARBA" id="ARBA00022660"/>
    </source>
</evidence>
<evidence type="ECO:0000256" key="11">
    <source>
        <dbReference type="ARBA" id="ARBA00022982"/>
    </source>
</evidence>
<evidence type="ECO:0000256" key="17">
    <source>
        <dbReference type="ARBA" id="ARBA00031028"/>
    </source>
</evidence>
<keyword evidence="6" id="KW-0813">Transport</keyword>
<dbReference type="GO" id="GO:0008137">
    <property type="term" value="F:NADH dehydrogenase (ubiquinone) activity"/>
    <property type="evidence" value="ECO:0007669"/>
    <property type="project" value="UniProtKB-EC"/>
</dbReference>
<evidence type="ECO:0000256" key="18">
    <source>
        <dbReference type="ARBA" id="ARBA00049551"/>
    </source>
</evidence>
<feature type="transmembrane region" description="Helical" evidence="19">
    <location>
        <begin position="178"/>
        <end position="199"/>
    </location>
</feature>
<dbReference type="PANTHER" id="PTHR46552">
    <property type="entry name" value="NADH-UBIQUINONE OXIDOREDUCTASE CHAIN 2"/>
    <property type="match status" value="1"/>
</dbReference>
<evidence type="ECO:0000256" key="13">
    <source>
        <dbReference type="ARBA" id="ARBA00023027"/>
    </source>
</evidence>
<keyword evidence="12 19" id="KW-1133">Transmembrane helix</keyword>
<feature type="transmembrane region" description="Helical" evidence="19">
    <location>
        <begin position="76"/>
        <end position="94"/>
    </location>
</feature>
<evidence type="ECO:0000256" key="4">
    <source>
        <dbReference type="ARBA" id="ARBA00012944"/>
    </source>
</evidence>
<keyword evidence="15 20" id="KW-0496">Mitochondrion</keyword>
<evidence type="ECO:0000256" key="10">
    <source>
        <dbReference type="ARBA" id="ARBA00022967"/>
    </source>
</evidence>
<comment type="similarity">
    <text evidence="3">Belongs to the complex I subunit 2 family.</text>
</comment>
<geneLocation type="mitochondrion" evidence="20"/>
<keyword evidence="14" id="KW-0830">Ubiquinone</keyword>
<dbReference type="AlphaFoldDB" id="A0A0S2LTG0"/>
<comment type="catalytic activity">
    <reaction evidence="18">
        <text>a ubiquinone + NADH + 5 H(+)(in) = a ubiquinol + NAD(+) + 4 H(+)(out)</text>
        <dbReference type="Rhea" id="RHEA:29091"/>
        <dbReference type="Rhea" id="RHEA-COMP:9565"/>
        <dbReference type="Rhea" id="RHEA-COMP:9566"/>
        <dbReference type="ChEBI" id="CHEBI:15378"/>
        <dbReference type="ChEBI" id="CHEBI:16389"/>
        <dbReference type="ChEBI" id="CHEBI:17976"/>
        <dbReference type="ChEBI" id="CHEBI:57540"/>
        <dbReference type="ChEBI" id="CHEBI:57945"/>
        <dbReference type="EC" id="7.1.1.2"/>
    </reaction>
</comment>